<dbReference type="InterPro" id="IPR007627">
    <property type="entry name" value="RNA_pol_sigma70_r2"/>
</dbReference>
<name>A0A917KNK5_9PROT</name>
<keyword evidence="9" id="KW-1185">Reference proteome</keyword>
<dbReference type="SUPFAM" id="SSF88659">
    <property type="entry name" value="Sigma3 and sigma4 domains of RNA polymerase sigma factors"/>
    <property type="match status" value="1"/>
</dbReference>
<evidence type="ECO:0000256" key="5">
    <source>
        <dbReference type="ARBA" id="ARBA00023163"/>
    </source>
</evidence>
<evidence type="ECO:0000256" key="1">
    <source>
        <dbReference type="ARBA" id="ARBA00010641"/>
    </source>
</evidence>
<evidence type="ECO:0000256" key="3">
    <source>
        <dbReference type="ARBA" id="ARBA00023082"/>
    </source>
</evidence>
<evidence type="ECO:0000259" key="7">
    <source>
        <dbReference type="Pfam" id="PF08281"/>
    </source>
</evidence>
<dbReference type="RefSeq" id="WP_188968327.1">
    <property type="nucleotide sequence ID" value="NZ_BMKW01000007.1"/>
</dbReference>
<evidence type="ECO:0000259" key="6">
    <source>
        <dbReference type="Pfam" id="PF04542"/>
    </source>
</evidence>
<dbReference type="InterPro" id="IPR013324">
    <property type="entry name" value="RNA_pol_sigma_r3/r4-like"/>
</dbReference>
<dbReference type="SUPFAM" id="SSF88946">
    <property type="entry name" value="Sigma2 domain of RNA polymerase sigma factors"/>
    <property type="match status" value="1"/>
</dbReference>
<dbReference type="InterPro" id="IPR039425">
    <property type="entry name" value="RNA_pol_sigma-70-like"/>
</dbReference>
<reference evidence="8" key="1">
    <citation type="journal article" date="2014" name="Int. J. Syst. Evol. Microbiol.">
        <title>Complete genome sequence of Corynebacterium casei LMG S-19264T (=DSM 44701T), isolated from a smear-ripened cheese.</title>
        <authorList>
            <consortium name="US DOE Joint Genome Institute (JGI-PGF)"/>
            <person name="Walter F."/>
            <person name="Albersmeier A."/>
            <person name="Kalinowski J."/>
            <person name="Ruckert C."/>
        </authorList>
    </citation>
    <scope>NUCLEOTIDE SEQUENCE</scope>
    <source>
        <strain evidence="8">CGMCC 1.3617</strain>
    </source>
</reference>
<evidence type="ECO:0000256" key="4">
    <source>
        <dbReference type="ARBA" id="ARBA00023125"/>
    </source>
</evidence>
<evidence type="ECO:0000256" key="2">
    <source>
        <dbReference type="ARBA" id="ARBA00023015"/>
    </source>
</evidence>
<keyword evidence="3" id="KW-0731">Sigma factor</keyword>
<gene>
    <name evidence="8" type="primary">SigD</name>
    <name evidence="8" type="ORF">GCM10011320_32210</name>
</gene>
<dbReference type="PANTHER" id="PTHR43133:SF58">
    <property type="entry name" value="ECF RNA POLYMERASE SIGMA FACTOR SIGD"/>
    <property type="match status" value="1"/>
</dbReference>
<dbReference type="GO" id="GO:0016987">
    <property type="term" value="F:sigma factor activity"/>
    <property type="evidence" value="ECO:0007669"/>
    <property type="project" value="UniProtKB-KW"/>
</dbReference>
<reference evidence="8" key="2">
    <citation type="submission" date="2020-09" db="EMBL/GenBank/DDBJ databases">
        <authorList>
            <person name="Sun Q."/>
            <person name="Zhou Y."/>
        </authorList>
    </citation>
    <scope>NUCLEOTIDE SEQUENCE</scope>
    <source>
        <strain evidence="8">CGMCC 1.3617</strain>
    </source>
</reference>
<evidence type="ECO:0000313" key="8">
    <source>
        <dbReference type="EMBL" id="GGJ22560.1"/>
    </source>
</evidence>
<dbReference type="Proteomes" id="UP000661507">
    <property type="component" value="Unassembled WGS sequence"/>
</dbReference>
<keyword evidence="4" id="KW-0238">DNA-binding</keyword>
<keyword evidence="2" id="KW-0805">Transcription regulation</keyword>
<feature type="domain" description="RNA polymerase sigma factor 70 region 4 type 2" evidence="7">
    <location>
        <begin position="136"/>
        <end position="180"/>
    </location>
</feature>
<keyword evidence="5" id="KW-0804">Transcription</keyword>
<dbReference type="InterPro" id="IPR013249">
    <property type="entry name" value="RNA_pol_sigma70_r4_t2"/>
</dbReference>
<dbReference type="AlphaFoldDB" id="A0A917KNK5"/>
<organism evidence="8 9">
    <name type="scientific">Neoroseomonas lacus</name>
    <dbReference type="NCBI Taxonomy" id="287609"/>
    <lineage>
        <taxon>Bacteria</taxon>
        <taxon>Pseudomonadati</taxon>
        <taxon>Pseudomonadota</taxon>
        <taxon>Alphaproteobacteria</taxon>
        <taxon>Acetobacterales</taxon>
        <taxon>Acetobacteraceae</taxon>
        <taxon>Neoroseomonas</taxon>
    </lineage>
</organism>
<dbReference type="GO" id="GO:0006352">
    <property type="term" value="P:DNA-templated transcription initiation"/>
    <property type="evidence" value="ECO:0007669"/>
    <property type="project" value="InterPro"/>
</dbReference>
<sequence>MRHQSESAHQSLGDASCGDWEAMMAAAQNGDARAYQRLLREMLPLLRSVARRRLSNAADVDEAVQDTLLTVHELRHTYEPGRPLRPWLRVICERRCVDRIRWRQRHARGELPISDAEECIAAPSLHDAGPDRVMSVQLRTLIDALPTAQRVALTLTRFKELSLAEASRLSGLSVGSLKVACWRGVRTLRQQLDEAA</sequence>
<dbReference type="GO" id="GO:0003677">
    <property type="term" value="F:DNA binding"/>
    <property type="evidence" value="ECO:0007669"/>
    <property type="project" value="UniProtKB-KW"/>
</dbReference>
<dbReference type="InterPro" id="IPR036388">
    <property type="entry name" value="WH-like_DNA-bd_sf"/>
</dbReference>
<accession>A0A917KNK5</accession>
<dbReference type="InterPro" id="IPR013325">
    <property type="entry name" value="RNA_pol_sigma_r2"/>
</dbReference>
<protein>
    <submittedName>
        <fullName evidence="8">RNA polymerase sigma factor</fullName>
    </submittedName>
</protein>
<dbReference type="NCBIfam" id="TIGR02937">
    <property type="entry name" value="sigma70-ECF"/>
    <property type="match status" value="1"/>
</dbReference>
<feature type="domain" description="RNA polymerase sigma-70 region 2" evidence="6">
    <location>
        <begin position="38"/>
        <end position="105"/>
    </location>
</feature>
<dbReference type="Pfam" id="PF08281">
    <property type="entry name" value="Sigma70_r4_2"/>
    <property type="match status" value="1"/>
</dbReference>
<dbReference type="InterPro" id="IPR014284">
    <property type="entry name" value="RNA_pol_sigma-70_dom"/>
</dbReference>
<dbReference type="EMBL" id="BMKW01000007">
    <property type="protein sequence ID" value="GGJ22560.1"/>
    <property type="molecule type" value="Genomic_DNA"/>
</dbReference>
<proteinExistence type="inferred from homology"/>
<dbReference type="Pfam" id="PF04542">
    <property type="entry name" value="Sigma70_r2"/>
    <property type="match status" value="1"/>
</dbReference>
<comment type="similarity">
    <text evidence="1">Belongs to the sigma-70 factor family. ECF subfamily.</text>
</comment>
<comment type="caution">
    <text evidence="8">The sequence shown here is derived from an EMBL/GenBank/DDBJ whole genome shotgun (WGS) entry which is preliminary data.</text>
</comment>
<evidence type="ECO:0000313" key="9">
    <source>
        <dbReference type="Proteomes" id="UP000661507"/>
    </source>
</evidence>
<dbReference type="PANTHER" id="PTHR43133">
    <property type="entry name" value="RNA POLYMERASE ECF-TYPE SIGMA FACTO"/>
    <property type="match status" value="1"/>
</dbReference>
<dbReference type="Gene3D" id="1.10.1740.10">
    <property type="match status" value="1"/>
</dbReference>
<dbReference type="Gene3D" id="1.10.10.10">
    <property type="entry name" value="Winged helix-like DNA-binding domain superfamily/Winged helix DNA-binding domain"/>
    <property type="match status" value="1"/>
</dbReference>